<evidence type="ECO:0000256" key="10">
    <source>
        <dbReference type="ARBA" id="ARBA00023004"/>
    </source>
</evidence>
<dbReference type="Pfam" id="PF00067">
    <property type="entry name" value="p450"/>
    <property type="match status" value="1"/>
</dbReference>
<comment type="subcellular location">
    <subcellularLocation>
        <location evidence="3">Endoplasmic reticulum membrane</location>
        <topology evidence="3">Peripheral membrane protein</topology>
    </subcellularLocation>
    <subcellularLocation>
        <location evidence="2">Microsome membrane</location>
        <topology evidence="2">Peripheral membrane protein</topology>
    </subcellularLocation>
</comment>
<comment type="similarity">
    <text evidence="4 13">Belongs to the cytochrome P450 family.</text>
</comment>
<keyword evidence="6 13" id="KW-0479">Metal-binding</keyword>
<proteinExistence type="inferred from homology"/>
<sequence>MKVFYDRSDSQSLLFLYIFVLPVSFILTCYFYCLHRISYWKRCGVQQLQRTDIVFGDFKNGILFRTAPGFHLGEIYRTAPQDAPYVGFYIFHKPCLLLRDPEIIKQILIRDFDNFSDRHFAGPQQKDSIGMRNLFGLKNPAWKYLRSKITPTLTRGKLKQMLPLMMETTQPMMEYLKNECVNDNIKVFDAQEINYKYTADLIANVALGTKTDSFKYPDSDYSKSLMEFFHGFKRMVALVTVFFMPELVEMIGSPMLFDSTFIRKVFWSAVESREKNGFKRGDYIDSIIQLKNGEKNSTYRLEGDNLLFQSGTFFSGFESSSTTASFTLMELAKKKEYQDRAREDIKKAIDKHGWTFEAFNDMKYLDQCIAEGVRLHPSVSTIDRYTLQDYKIPDTNIIIEKGTPIYISLYGLHGDPKFFDEPEVFNPDRFSEDQKISDAYIPFGAGPRMCVGMKVGQLHVKVVLSMILSEYDVHQNPEEIYKLDSRSTFTAAANGINIEFKKFIK</sequence>
<dbReference type="InterPro" id="IPR017972">
    <property type="entry name" value="Cyt_P450_CS"/>
</dbReference>
<dbReference type="PROSITE" id="PS00086">
    <property type="entry name" value="CYTOCHROME_P450"/>
    <property type="match status" value="1"/>
</dbReference>
<comment type="cofactor">
    <cofactor evidence="1">
        <name>heme</name>
        <dbReference type="ChEBI" id="CHEBI:30413"/>
    </cofactor>
</comment>
<evidence type="ECO:0000256" key="11">
    <source>
        <dbReference type="ARBA" id="ARBA00023033"/>
    </source>
</evidence>
<evidence type="ECO:0000256" key="8">
    <source>
        <dbReference type="ARBA" id="ARBA00022848"/>
    </source>
</evidence>
<evidence type="ECO:0000256" key="13">
    <source>
        <dbReference type="RuleBase" id="RU000461"/>
    </source>
</evidence>
<keyword evidence="7" id="KW-0256">Endoplasmic reticulum</keyword>
<dbReference type="AlphaFoldDB" id="A0A8J5R1B4"/>
<evidence type="ECO:0000256" key="3">
    <source>
        <dbReference type="ARBA" id="ARBA00004406"/>
    </source>
</evidence>
<dbReference type="InterPro" id="IPR001128">
    <property type="entry name" value="Cyt_P450"/>
</dbReference>
<evidence type="ECO:0000256" key="12">
    <source>
        <dbReference type="ARBA" id="ARBA00023136"/>
    </source>
</evidence>
<dbReference type="EMBL" id="JAAOIC020000049">
    <property type="protein sequence ID" value="KAG8036171.1"/>
    <property type="molecule type" value="Genomic_DNA"/>
</dbReference>
<keyword evidence="10 13" id="KW-0408">Iron</keyword>
<evidence type="ECO:0000256" key="5">
    <source>
        <dbReference type="ARBA" id="ARBA00022617"/>
    </source>
</evidence>
<dbReference type="FunFam" id="1.10.630.10:FF:000182">
    <property type="entry name" value="Cytochrome P450 3A4"/>
    <property type="match status" value="1"/>
</dbReference>
<dbReference type="PANTHER" id="PTHR24292:SF45">
    <property type="entry name" value="CYTOCHROME P450 6G1-RELATED"/>
    <property type="match status" value="1"/>
</dbReference>
<dbReference type="InterPro" id="IPR050476">
    <property type="entry name" value="Insect_CytP450_Detox"/>
</dbReference>
<comment type="caution">
    <text evidence="15">The sequence shown here is derived from an EMBL/GenBank/DDBJ whole genome shotgun (WGS) entry which is preliminary data.</text>
</comment>
<evidence type="ECO:0000256" key="2">
    <source>
        <dbReference type="ARBA" id="ARBA00004174"/>
    </source>
</evidence>
<evidence type="ECO:0000256" key="14">
    <source>
        <dbReference type="SAM" id="Phobius"/>
    </source>
</evidence>
<dbReference type="CDD" id="cd11056">
    <property type="entry name" value="CYP6-like"/>
    <property type="match status" value="1"/>
</dbReference>
<evidence type="ECO:0000313" key="16">
    <source>
        <dbReference type="Proteomes" id="UP000729913"/>
    </source>
</evidence>
<keyword evidence="8" id="KW-0492">Microsome</keyword>
<keyword evidence="9 13" id="KW-0560">Oxidoreductase</keyword>
<organism evidence="15 16">
    <name type="scientific">Cotesia typhae</name>
    <dbReference type="NCBI Taxonomy" id="2053667"/>
    <lineage>
        <taxon>Eukaryota</taxon>
        <taxon>Metazoa</taxon>
        <taxon>Ecdysozoa</taxon>
        <taxon>Arthropoda</taxon>
        <taxon>Hexapoda</taxon>
        <taxon>Insecta</taxon>
        <taxon>Pterygota</taxon>
        <taxon>Neoptera</taxon>
        <taxon>Endopterygota</taxon>
        <taxon>Hymenoptera</taxon>
        <taxon>Apocrita</taxon>
        <taxon>Ichneumonoidea</taxon>
        <taxon>Braconidae</taxon>
        <taxon>Microgastrinae</taxon>
        <taxon>Cotesia</taxon>
    </lineage>
</organism>
<dbReference type="GO" id="GO:0005506">
    <property type="term" value="F:iron ion binding"/>
    <property type="evidence" value="ECO:0007669"/>
    <property type="project" value="InterPro"/>
</dbReference>
<keyword evidence="11 13" id="KW-0503">Monooxygenase</keyword>
<dbReference type="GO" id="GO:0005789">
    <property type="term" value="C:endoplasmic reticulum membrane"/>
    <property type="evidence" value="ECO:0007669"/>
    <property type="project" value="UniProtKB-SubCell"/>
</dbReference>
<dbReference type="GO" id="GO:0016705">
    <property type="term" value="F:oxidoreductase activity, acting on paired donors, with incorporation or reduction of molecular oxygen"/>
    <property type="evidence" value="ECO:0007669"/>
    <property type="project" value="InterPro"/>
</dbReference>
<keyword evidence="12 14" id="KW-0472">Membrane</keyword>
<protein>
    <recommendedName>
        <fullName evidence="17">Cytochrome P450</fullName>
    </recommendedName>
</protein>
<dbReference type="PANTHER" id="PTHR24292">
    <property type="entry name" value="CYTOCHROME P450"/>
    <property type="match status" value="1"/>
</dbReference>
<dbReference type="OrthoDB" id="2789670at2759"/>
<reference evidence="15" key="1">
    <citation type="submission" date="2020-03" db="EMBL/GenBank/DDBJ databases">
        <authorList>
            <person name="Chebbi M.A."/>
            <person name="Drezen J.M."/>
        </authorList>
    </citation>
    <scope>NUCLEOTIDE SEQUENCE</scope>
    <source>
        <tissue evidence="15">Whole body</tissue>
    </source>
</reference>
<evidence type="ECO:0000256" key="7">
    <source>
        <dbReference type="ARBA" id="ARBA00022824"/>
    </source>
</evidence>
<gene>
    <name evidence="15" type="ORF">G9C98_004751</name>
</gene>
<dbReference type="Proteomes" id="UP000729913">
    <property type="component" value="Unassembled WGS sequence"/>
</dbReference>
<dbReference type="GO" id="GO:0004497">
    <property type="term" value="F:monooxygenase activity"/>
    <property type="evidence" value="ECO:0007669"/>
    <property type="project" value="UniProtKB-KW"/>
</dbReference>
<evidence type="ECO:0000256" key="6">
    <source>
        <dbReference type="ARBA" id="ARBA00022723"/>
    </source>
</evidence>
<keyword evidence="14" id="KW-1133">Transmembrane helix</keyword>
<evidence type="ECO:0000313" key="15">
    <source>
        <dbReference type="EMBL" id="KAG8036171.1"/>
    </source>
</evidence>
<dbReference type="GO" id="GO:0020037">
    <property type="term" value="F:heme binding"/>
    <property type="evidence" value="ECO:0007669"/>
    <property type="project" value="InterPro"/>
</dbReference>
<keyword evidence="16" id="KW-1185">Reference proteome</keyword>
<evidence type="ECO:0000256" key="9">
    <source>
        <dbReference type="ARBA" id="ARBA00023002"/>
    </source>
</evidence>
<keyword evidence="14" id="KW-0812">Transmembrane</keyword>
<evidence type="ECO:0000256" key="4">
    <source>
        <dbReference type="ARBA" id="ARBA00010617"/>
    </source>
</evidence>
<evidence type="ECO:0008006" key="17">
    <source>
        <dbReference type="Google" id="ProtNLM"/>
    </source>
</evidence>
<accession>A0A8J5R1B4</accession>
<name>A0A8J5R1B4_9HYME</name>
<evidence type="ECO:0000256" key="1">
    <source>
        <dbReference type="ARBA" id="ARBA00001971"/>
    </source>
</evidence>
<keyword evidence="5 13" id="KW-0349">Heme</keyword>
<reference evidence="15" key="2">
    <citation type="submission" date="2021-04" db="EMBL/GenBank/DDBJ databases">
        <title>Genome-wide patterns of bracovirus chromosomal integration into multiple host tissues during parasitism.</title>
        <authorList>
            <person name="Chebbi M.A.C."/>
        </authorList>
    </citation>
    <scope>NUCLEOTIDE SEQUENCE</scope>
    <source>
        <tissue evidence="15">Whole body</tissue>
    </source>
</reference>
<feature type="transmembrane region" description="Helical" evidence="14">
    <location>
        <begin position="12"/>
        <end position="33"/>
    </location>
</feature>